<proteinExistence type="predicted"/>
<dbReference type="RefSeq" id="WP_166094996.1">
    <property type="nucleotide sequence ID" value="NZ_CP096255.1"/>
</dbReference>
<evidence type="ECO:0000313" key="2">
    <source>
        <dbReference type="Proteomes" id="UP000551709"/>
    </source>
</evidence>
<dbReference type="Proteomes" id="UP000551709">
    <property type="component" value="Chromosome"/>
</dbReference>
<reference evidence="1" key="1">
    <citation type="journal article" date="2017" name="Syst. Appl. Microbiol.">
        <title>Soybeans inoculated with root zone soils of Canadian native legumes harbour diverse and novel Bradyrhizobium spp. that possess agricultural potential.</title>
        <authorList>
            <person name="Bromfield E.S.P."/>
            <person name="Cloutier S."/>
            <person name="Tambong J.T."/>
            <person name="Tran Thi T.V."/>
        </authorList>
    </citation>
    <scope>NUCLEOTIDE SEQUENCE</scope>
    <source>
        <strain evidence="1">1S5</strain>
    </source>
</reference>
<sequence length="78" mass="8420">MKIISWLSVIFAGLAALLWAWSAVVNLPVVRATFDGIGEIETFSVALRKVSRLNMYAAGCAFASALLQAIVVYLTTTQ</sequence>
<accession>A0A8T5VDV1</accession>
<organism evidence="1 2">
    <name type="scientific">Bradyrhizobium barranii subsp. apii</name>
    <dbReference type="NCBI Taxonomy" id="2819348"/>
    <lineage>
        <taxon>Bacteria</taxon>
        <taxon>Pseudomonadati</taxon>
        <taxon>Pseudomonadota</taxon>
        <taxon>Alphaproteobacteria</taxon>
        <taxon>Hyphomicrobiales</taxon>
        <taxon>Nitrobacteraceae</taxon>
        <taxon>Bradyrhizobium</taxon>
        <taxon>Bradyrhizobium barranii</taxon>
    </lineage>
</organism>
<dbReference type="AlphaFoldDB" id="A0A8T5VDV1"/>
<name>A0A8T5VDV1_9BRAD</name>
<evidence type="ECO:0000313" key="1">
    <source>
        <dbReference type="EMBL" id="UPT84394.1"/>
    </source>
</evidence>
<dbReference type="EMBL" id="CP096255">
    <property type="protein sequence ID" value="UPT84394.1"/>
    <property type="molecule type" value="Genomic_DNA"/>
</dbReference>
<protein>
    <submittedName>
        <fullName evidence="1">Uncharacterized protein</fullName>
    </submittedName>
</protein>
<gene>
    <name evidence="1" type="ORF">HAP41_0000028970</name>
</gene>
<reference evidence="1" key="2">
    <citation type="submission" date="2022-04" db="EMBL/GenBank/DDBJ databases">
        <authorList>
            <person name="Bromfield E.S.P."/>
            <person name="Cloutier S."/>
        </authorList>
    </citation>
    <scope>NUCLEOTIDE SEQUENCE</scope>
    <source>
        <strain evidence="1">1S5</strain>
    </source>
</reference>